<dbReference type="InterPro" id="IPR036259">
    <property type="entry name" value="MFS_trans_sf"/>
</dbReference>
<dbReference type="InterPro" id="IPR020846">
    <property type="entry name" value="MFS_dom"/>
</dbReference>
<evidence type="ECO:0000256" key="5">
    <source>
        <dbReference type="ARBA" id="ARBA00023136"/>
    </source>
</evidence>
<feature type="transmembrane region" description="Helical" evidence="6">
    <location>
        <begin position="136"/>
        <end position="154"/>
    </location>
</feature>
<feature type="transmembrane region" description="Helical" evidence="6">
    <location>
        <begin position="226"/>
        <end position="246"/>
    </location>
</feature>
<evidence type="ECO:0000313" key="8">
    <source>
        <dbReference type="EMBL" id="OCF23765.1"/>
    </source>
</evidence>
<dbReference type="SUPFAM" id="SSF103473">
    <property type="entry name" value="MFS general substrate transporter"/>
    <property type="match status" value="1"/>
</dbReference>
<keyword evidence="3 6" id="KW-0812">Transmembrane</keyword>
<accession>A0A1B9FYC4</accession>
<keyword evidence="5 6" id="KW-0472">Membrane</keyword>
<dbReference type="PANTHER" id="PTHR42718">
    <property type="entry name" value="MAJOR FACILITATOR SUPERFAMILY MULTIDRUG TRANSPORTER MFSC"/>
    <property type="match status" value="1"/>
</dbReference>
<evidence type="ECO:0000256" key="2">
    <source>
        <dbReference type="ARBA" id="ARBA00022448"/>
    </source>
</evidence>
<feature type="transmembrane region" description="Helical" evidence="6">
    <location>
        <begin position="328"/>
        <end position="349"/>
    </location>
</feature>
<evidence type="ECO:0000256" key="4">
    <source>
        <dbReference type="ARBA" id="ARBA00022989"/>
    </source>
</evidence>
<reference evidence="8" key="2">
    <citation type="submission" date="2014-01" db="EMBL/GenBank/DDBJ databases">
        <title>Evolution of pathogenesis and genome organization in the Tremellales.</title>
        <authorList>
            <person name="Cuomo C."/>
            <person name="Litvintseva A."/>
            <person name="Heitman J."/>
            <person name="Chen Y."/>
            <person name="Sun S."/>
            <person name="Springer D."/>
            <person name="Dromer F."/>
            <person name="Young S."/>
            <person name="Zeng Q."/>
            <person name="Chapman S."/>
            <person name="Gujja S."/>
            <person name="Saif S."/>
            <person name="Birren B."/>
        </authorList>
    </citation>
    <scope>NUCLEOTIDE SEQUENCE</scope>
    <source>
        <strain evidence="8">CBS 10118</strain>
    </source>
</reference>
<dbReference type="PROSITE" id="PS50850">
    <property type="entry name" value="MFS"/>
    <property type="match status" value="1"/>
</dbReference>
<comment type="subcellular location">
    <subcellularLocation>
        <location evidence="1">Membrane</location>
        <topology evidence="1">Multi-pass membrane protein</topology>
    </subcellularLocation>
</comment>
<evidence type="ECO:0000256" key="6">
    <source>
        <dbReference type="SAM" id="Phobius"/>
    </source>
</evidence>
<feature type="transmembrane region" description="Helical" evidence="6">
    <location>
        <begin position="462"/>
        <end position="486"/>
    </location>
</feature>
<feature type="transmembrane region" description="Helical" evidence="6">
    <location>
        <begin position="401"/>
        <end position="419"/>
    </location>
</feature>
<dbReference type="VEuPathDB" id="FungiDB:I302_06749"/>
<name>A0A1B9FYC4_9TREE</name>
<keyword evidence="4 6" id="KW-1133">Transmembrane helix</keyword>
<feature type="transmembrane region" description="Helical" evidence="6">
    <location>
        <begin position="107"/>
        <end position="124"/>
    </location>
</feature>
<feature type="transmembrane region" description="Helical" evidence="6">
    <location>
        <begin position="506"/>
        <end position="524"/>
    </location>
</feature>
<dbReference type="AlphaFoldDB" id="A0A1B9FYC4"/>
<feature type="transmembrane region" description="Helical" evidence="6">
    <location>
        <begin position="160"/>
        <end position="179"/>
    </location>
</feature>
<gene>
    <name evidence="8" type="ORF">I302_06749</name>
</gene>
<sequence>MELDHKSNADLNASSLSLKNDMVDAPDGTDVVEYENGKPTSADTEFTLDMQGERANVELSSLPKSKKDVLLLCFCMSMFIDGAGVSASLLMTAEVARELNIGVGDQAWILGTYAIAFASTLLLAGRLADLYSPSKVYSIGFVGIAIFNLIISFLNDKYSFFILRSISALAAVLTIPSSINMIGMFQMYPDPEEQTKKLSLFGVAGALSDTVAMILAGLFLLASWKWYFRFVTILVTPFAILAWIYMPPTKAVASSLSGRDKIKRLDLVGVLLLLSALVLFILGFTQAESKGWSFAIFVAPFLVSLVMFGIFVIWELKLDEGMGLLPKKIWSFPNIFQLIFMALSINLWFNTTQLRLTTYFQDVLGISPVITGIKILPMGITALITGGLTHPFPFLVLRPKIVLPLCTVMCLIGSLLFAFCDGGAGANYWKYVFPGLVIGTAGGIIAYISANTCIIQAFPISYAGISGSFANVVFQVGGVIGVAIQAGLLNTGDGTLEDWTGSRNSYFFAGAVIIASGLVMLFTFREKREVVTKEEV</sequence>
<dbReference type="OrthoDB" id="440755at2759"/>
<organism evidence="8">
    <name type="scientific">Kwoniella bestiolae CBS 10118</name>
    <dbReference type="NCBI Taxonomy" id="1296100"/>
    <lineage>
        <taxon>Eukaryota</taxon>
        <taxon>Fungi</taxon>
        <taxon>Dikarya</taxon>
        <taxon>Basidiomycota</taxon>
        <taxon>Agaricomycotina</taxon>
        <taxon>Tremellomycetes</taxon>
        <taxon>Tremellales</taxon>
        <taxon>Cryptococcaceae</taxon>
        <taxon>Kwoniella</taxon>
    </lineage>
</organism>
<dbReference type="PANTHER" id="PTHR42718:SF9">
    <property type="entry name" value="MAJOR FACILITATOR SUPERFAMILY MULTIDRUG TRANSPORTER MFSC"/>
    <property type="match status" value="1"/>
</dbReference>
<dbReference type="Pfam" id="PF07690">
    <property type="entry name" value="MFS_1"/>
    <property type="match status" value="1"/>
</dbReference>
<feature type="domain" description="Major facilitator superfamily (MFS) profile" evidence="7">
    <location>
        <begin position="70"/>
        <end position="528"/>
    </location>
</feature>
<proteinExistence type="predicted"/>
<dbReference type="Gene3D" id="1.20.1250.20">
    <property type="entry name" value="MFS general substrate transporter like domains"/>
    <property type="match status" value="2"/>
</dbReference>
<evidence type="ECO:0000256" key="3">
    <source>
        <dbReference type="ARBA" id="ARBA00022692"/>
    </source>
</evidence>
<feature type="transmembrane region" description="Helical" evidence="6">
    <location>
        <begin position="291"/>
        <end position="316"/>
    </location>
</feature>
<feature type="transmembrane region" description="Helical" evidence="6">
    <location>
        <begin position="200"/>
        <end position="220"/>
    </location>
</feature>
<evidence type="ECO:0000256" key="1">
    <source>
        <dbReference type="ARBA" id="ARBA00004141"/>
    </source>
</evidence>
<dbReference type="InterPro" id="IPR011701">
    <property type="entry name" value="MFS"/>
</dbReference>
<dbReference type="EMBL" id="KI894023">
    <property type="protein sequence ID" value="OCF23765.1"/>
    <property type="molecule type" value="Genomic_DNA"/>
</dbReference>
<dbReference type="GO" id="GO:0016020">
    <property type="term" value="C:membrane"/>
    <property type="evidence" value="ECO:0007669"/>
    <property type="project" value="UniProtKB-SubCell"/>
</dbReference>
<feature type="transmembrane region" description="Helical" evidence="6">
    <location>
        <begin position="69"/>
        <end position="87"/>
    </location>
</feature>
<protein>
    <recommendedName>
        <fullName evidence="7">Major facilitator superfamily (MFS) profile domain-containing protein</fullName>
    </recommendedName>
</protein>
<keyword evidence="2" id="KW-0813">Transport</keyword>
<evidence type="ECO:0000259" key="7">
    <source>
        <dbReference type="PROSITE" id="PS50850"/>
    </source>
</evidence>
<dbReference type="GO" id="GO:0022857">
    <property type="term" value="F:transmembrane transporter activity"/>
    <property type="evidence" value="ECO:0007669"/>
    <property type="project" value="InterPro"/>
</dbReference>
<reference evidence="8" key="1">
    <citation type="submission" date="2013-07" db="EMBL/GenBank/DDBJ databases">
        <title>The Genome Sequence of Cryptococcus bestiolae CBS10118.</title>
        <authorList>
            <consortium name="The Broad Institute Genome Sequencing Platform"/>
            <person name="Cuomo C."/>
            <person name="Litvintseva A."/>
            <person name="Chen Y."/>
            <person name="Heitman J."/>
            <person name="Sun S."/>
            <person name="Springer D."/>
            <person name="Dromer F."/>
            <person name="Young S.K."/>
            <person name="Zeng Q."/>
            <person name="Gargeya S."/>
            <person name="Fitzgerald M."/>
            <person name="Abouelleil A."/>
            <person name="Alvarado L."/>
            <person name="Berlin A.M."/>
            <person name="Chapman S.B."/>
            <person name="Dewar J."/>
            <person name="Goldberg J."/>
            <person name="Griggs A."/>
            <person name="Gujja S."/>
            <person name="Hansen M."/>
            <person name="Howarth C."/>
            <person name="Imamovic A."/>
            <person name="Larimer J."/>
            <person name="McCowan C."/>
            <person name="Murphy C."/>
            <person name="Pearson M."/>
            <person name="Priest M."/>
            <person name="Roberts A."/>
            <person name="Saif S."/>
            <person name="Shea T."/>
            <person name="Sykes S."/>
            <person name="Wortman J."/>
            <person name="Nusbaum C."/>
            <person name="Birren B."/>
        </authorList>
    </citation>
    <scope>NUCLEOTIDE SEQUENCE [LARGE SCALE GENOMIC DNA]</scope>
    <source>
        <strain evidence="8">CBS 10118</strain>
    </source>
</reference>
<feature type="transmembrane region" description="Helical" evidence="6">
    <location>
        <begin position="369"/>
        <end position="389"/>
    </location>
</feature>
<feature type="transmembrane region" description="Helical" evidence="6">
    <location>
        <begin position="267"/>
        <end position="285"/>
    </location>
</feature>
<feature type="transmembrane region" description="Helical" evidence="6">
    <location>
        <begin position="431"/>
        <end position="450"/>
    </location>
</feature>